<name>A0A1Y3B5S6_EURMA</name>
<organism evidence="1 2">
    <name type="scientific">Euroglyphus maynei</name>
    <name type="common">Mayne's house dust mite</name>
    <dbReference type="NCBI Taxonomy" id="6958"/>
    <lineage>
        <taxon>Eukaryota</taxon>
        <taxon>Metazoa</taxon>
        <taxon>Ecdysozoa</taxon>
        <taxon>Arthropoda</taxon>
        <taxon>Chelicerata</taxon>
        <taxon>Arachnida</taxon>
        <taxon>Acari</taxon>
        <taxon>Acariformes</taxon>
        <taxon>Sarcoptiformes</taxon>
        <taxon>Astigmata</taxon>
        <taxon>Psoroptidia</taxon>
        <taxon>Analgoidea</taxon>
        <taxon>Pyroglyphidae</taxon>
        <taxon>Pyroglyphinae</taxon>
        <taxon>Euroglyphus</taxon>
    </lineage>
</organism>
<evidence type="ECO:0000313" key="2">
    <source>
        <dbReference type="Proteomes" id="UP000194236"/>
    </source>
</evidence>
<protein>
    <submittedName>
        <fullName evidence="1">Uncharacterized protein</fullName>
    </submittedName>
</protein>
<dbReference type="EMBL" id="MUJZ01046067">
    <property type="protein sequence ID" value="OTF74645.1"/>
    <property type="molecule type" value="Genomic_DNA"/>
</dbReference>
<gene>
    <name evidence="1" type="ORF">BLA29_009628</name>
</gene>
<proteinExistence type="predicted"/>
<reference evidence="1 2" key="1">
    <citation type="submission" date="2017-03" db="EMBL/GenBank/DDBJ databases">
        <title>Genome Survey of Euroglyphus maynei.</title>
        <authorList>
            <person name="Arlian L.G."/>
            <person name="Morgan M.S."/>
            <person name="Rider S.D."/>
        </authorList>
    </citation>
    <scope>NUCLEOTIDE SEQUENCE [LARGE SCALE GENOMIC DNA]</scope>
    <source>
        <strain evidence="1">Arlian Lab</strain>
        <tissue evidence="1">Whole body</tissue>
    </source>
</reference>
<comment type="caution">
    <text evidence="1">The sequence shown here is derived from an EMBL/GenBank/DDBJ whole genome shotgun (WGS) entry which is preliminary data.</text>
</comment>
<accession>A0A1Y3B5S6</accession>
<dbReference type="Proteomes" id="UP000194236">
    <property type="component" value="Unassembled WGS sequence"/>
</dbReference>
<evidence type="ECO:0000313" key="1">
    <source>
        <dbReference type="EMBL" id="OTF74645.1"/>
    </source>
</evidence>
<dbReference type="AlphaFoldDB" id="A0A1Y3B5S6"/>
<sequence>MLLVVSLRFRLMNLISMRKLIPFAI</sequence>
<keyword evidence="2" id="KW-1185">Reference proteome</keyword>